<protein>
    <submittedName>
        <fullName evidence="2">Acetyltransferase (GNAT) family protein</fullName>
    </submittedName>
</protein>
<dbReference type="Proteomes" id="UP000253046">
    <property type="component" value="Unassembled WGS sequence"/>
</dbReference>
<feature type="domain" description="N-acetyltransferase" evidence="1">
    <location>
        <begin position="3"/>
        <end position="137"/>
    </location>
</feature>
<comment type="caution">
    <text evidence="2">The sequence shown here is derived from an EMBL/GenBank/DDBJ whole genome shotgun (WGS) entry which is preliminary data.</text>
</comment>
<dbReference type="InterPro" id="IPR016181">
    <property type="entry name" value="Acyl_CoA_acyltransferase"/>
</dbReference>
<keyword evidence="3" id="KW-1185">Reference proteome</keyword>
<gene>
    <name evidence="2" type="ORF">DES54_12825</name>
</gene>
<dbReference type="PANTHER" id="PTHR13355:SF11">
    <property type="entry name" value="GLUCOSAMINE 6-PHOSPHATE N-ACETYLTRANSFERASE"/>
    <property type="match status" value="1"/>
</dbReference>
<dbReference type="RefSeq" id="WP_113867781.1">
    <property type="nucleotide sequence ID" value="NZ_AGJP01000001.1"/>
</dbReference>
<reference evidence="2 3" key="1">
    <citation type="submission" date="2018-06" db="EMBL/GenBank/DDBJ databases">
        <title>Genomic Encyclopedia of Type Strains, Phase IV (KMG-IV): sequencing the most valuable type-strain genomes for metagenomic binning, comparative biology and taxonomic classification.</title>
        <authorList>
            <person name="Goeker M."/>
        </authorList>
    </citation>
    <scope>NUCLEOTIDE SEQUENCE [LARGE SCALE GENOMIC DNA]</scope>
    <source>
        <strain evidence="2 3">DSM 30166</strain>
    </source>
</reference>
<keyword evidence="2" id="KW-0808">Transferase</keyword>
<dbReference type="InterPro" id="IPR000182">
    <property type="entry name" value="GNAT_dom"/>
</dbReference>
<sequence>MSIEIKKILPTEWVDAYKIISQLRDLTEEEFIRRVRMQIFNGYELVAAYSGENIVGVMGFRHVHTLARGFHLHIDDLVVDEKQRGSGIGKLLLSFAIKEAKEREMNFVFLDARKEAMPFYESNGFIFHASPSMKKVL</sequence>
<name>A0A366I0R3_9GAMM</name>
<dbReference type="InterPro" id="IPR039143">
    <property type="entry name" value="GNPNAT1-like"/>
</dbReference>
<accession>A0A366I0R3</accession>
<dbReference type="PROSITE" id="PS51186">
    <property type="entry name" value="GNAT"/>
    <property type="match status" value="1"/>
</dbReference>
<dbReference type="PANTHER" id="PTHR13355">
    <property type="entry name" value="GLUCOSAMINE 6-PHOSPHATE N-ACETYLTRANSFERASE"/>
    <property type="match status" value="1"/>
</dbReference>
<dbReference type="CDD" id="cd04301">
    <property type="entry name" value="NAT_SF"/>
    <property type="match status" value="1"/>
</dbReference>
<dbReference type="Pfam" id="PF13673">
    <property type="entry name" value="Acetyltransf_10"/>
    <property type="match status" value="1"/>
</dbReference>
<proteinExistence type="predicted"/>
<dbReference type="Gene3D" id="3.40.630.30">
    <property type="match status" value="1"/>
</dbReference>
<dbReference type="OrthoDB" id="9799601at2"/>
<organism evidence="2 3">
    <name type="scientific">Brenneria salicis ATCC 15712 = DSM 30166</name>
    <dbReference type="NCBI Taxonomy" id="714314"/>
    <lineage>
        <taxon>Bacteria</taxon>
        <taxon>Pseudomonadati</taxon>
        <taxon>Pseudomonadota</taxon>
        <taxon>Gammaproteobacteria</taxon>
        <taxon>Enterobacterales</taxon>
        <taxon>Pectobacteriaceae</taxon>
        <taxon>Brenneria</taxon>
    </lineage>
</organism>
<evidence type="ECO:0000313" key="2">
    <source>
        <dbReference type="EMBL" id="RBP60973.1"/>
    </source>
</evidence>
<dbReference type="AlphaFoldDB" id="A0A366I0R3"/>
<dbReference type="SUPFAM" id="SSF55729">
    <property type="entry name" value="Acyl-CoA N-acyltransferases (Nat)"/>
    <property type="match status" value="1"/>
</dbReference>
<evidence type="ECO:0000259" key="1">
    <source>
        <dbReference type="PROSITE" id="PS51186"/>
    </source>
</evidence>
<evidence type="ECO:0000313" key="3">
    <source>
        <dbReference type="Proteomes" id="UP000253046"/>
    </source>
</evidence>
<dbReference type="EMBL" id="QNRY01000028">
    <property type="protein sequence ID" value="RBP60973.1"/>
    <property type="molecule type" value="Genomic_DNA"/>
</dbReference>
<dbReference type="GO" id="GO:0004343">
    <property type="term" value="F:glucosamine 6-phosphate N-acetyltransferase activity"/>
    <property type="evidence" value="ECO:0007669"/>
    <property type="project" value="TreeGrafter"/>
</dbReference>